<dbReference type="OrthoDB" id="2432342at2759"/>
<evidence type="ECO:0000256" key="1">
    <source>
        <dbReference type="SAM" id="MobiDB-lite"/>
    </source>
</evidence>
<feature type="region of interest" description="Disordered" evidence="1">
    <location>
        <begin position="232"/>
        <end position="331"/>
    </location>
</feature>
<keyword evidence="3" id="KW-1185">Reference proteome</keyword>
<dbReference type="EMBL" id="JAAAUQ010000115">
    <property type="protein sequence ID" value="KAF9154459.1"/>
    <property type="molecule type" value="Genomic_DNA"/>
</dbReference>
<dbReference type="Proteomes" id="UP000748756">
    <property type="component" value="Unassembled WGS sequence"/>
</dbReference>
<reference evidence="2" key="1">
    <citation type="journal article" date="2020" name="Fungal Divers.">
        <title>Resolving the Mortierellaceae phylogeny through synthesis of multi-gene phylogenetics and phylogenomics.</title>
        <authorList>
            <person name="Vandepol N."/>
            <person name="Liber J."/>
            <person name="Desiro A."/>
            <person name="Na H."/>
            <person name="Kennedy M."/>
            <person name="Barry K."/>
            <person name="Grigoriev I.V."/>
            <person name="Miller A.N."/>
            <person name="O'Donnell K."/>
            <person name="Stajich J.E."/>
            <person name="Bonito G."/>
        </authorList>
    </citation>
    <scope>NUCLEOTIDE SEQUENCE</scope>
    <source>
        <strain evidence="2">NRRL 6426</strain>
    </source>
</reference>
<evidence type="ECO:0000313" key="3">
    <source>
        <dbReference type="Proteomes" id="UP000748756"/>
    </source>
</evidence>
<dbReference type="AlphaFoldDB" id="A0A9P5S6H7"/>
<accession>A0A9P5S6H7</accession>
<comment type="caution">
    <text evidence="2">The sequence shown here is derived from an EMBL/GenBank/DDBJ whole genome shotgun (WGS) entry which is preliminary data.</text>
</comment>
<protein>
    <submittedName>
        <fullName evidence="2">Uncharacterized protein</fullName>
    </submittedName>
</protein>
<feature type="compositionally biased region" description="Basic residues" evidence="1">
    <location>
        <begin position="273"/>
        <end position="288"/>
    </location>
</feature>
<evidence type="ECO:0000313" key="2">
    <source>
        <dbReference type="EMBL" id="KAF9154459.1"/>
    </source>
</evidence>
<feature type="region of interest" description="Disordered" evidence="1">
    <location>
        <begin position="360"/>
        <end position="400"/>
    </location>
</feature>
<sequence>MSEQEAAAATQAERRYMSVEIYHPFEDFFQDPNDAEGIVRRRWRKYAGDDIDEDELWDRYRGLSDSYRTKPELDRSEDESEEAITASIKDPTRFSDDKKRNLLMVTLFLNRRIPEYLKENGDIVFTATSSGAVFQSLSRELCQEEPKLRGTTSKDLVIVYTRVVEMAETLSRILETDTDTGWRESFRKTIFSEAAEKLANLDRGFRGKRRTLRLEYIGPEPADVIALQEEEARERLPRTRGRDRRNMGNGTGDRPSNATLTAVVIPTTLAAKKEKKRATRTRKRKRAVKSSGSTLTEVKKAARQGALHRPQSAAVDLPSPSLRQHHHQPAQQVELQPAIFDKGGDEGECYDVDIDDTVAYNSRDQRPTSLPHGDNPRTYNSGPLSMSTASNSRHIDPHRQRGTLVQTAGWSHGRDDRGSQSTAPSVPVRFANTYSQGPRRTTKSGLPRFSRLQSIMLAFREDMDTQMGELTEVLRHQKAQLDEFHKSAEDILIRLSDQY</sequence>
<gene>
    <name evidence="2" type="ORF">BG015_000867</name>
</gene>
<feature type="compositionally biased region" description="Polar residues" evidence="1">
    <location>
        <begin position="377"/>
        <end position="392"/>
    </location>
</feature>
<organism evidence="2 3">
    <name type="scientific">Linnemannia schmuckeri</name>
    <dbReference type="NCBI Taxonomy" id="64567"/>
    <lineage>
        <taxon>Eukaryota</taxon>
        <taxon>Fungi</taxon>
        <taxon>Fungi incertae sedis</taxon>
        <taxon>Mucoromycota</taxon>
        <taxon>Mortierellomycotina</taxon>
        <taxon>Mortierellomycetes</taxon>
        <taxon>Mortierellales</taxon>
        <taxon>Mortierellaceae</taxon>
        <taxon>Linnemannia</taxon>
    </lineage>
</organism>
<name>A0A9P5S6H7_9FUNG</name>
<proteinExistence type="predicted"/>